<comment type="caution">
    <text evidence="2">The sequence shown here is derived from an EMBL/GenBank/DDBJ whole genome shotgun (WGS) entry which is preliminary data.</text>
</comment>
<dbReference type="Proteomes" id="UP000198157">
    <property type="component" value="Unassembled WGS sequence"/>
</dbReference>
<dbReference type="OrthoDB" id="116979at2"/>
<dbReference type="Pfam" id="PF09865">
    <property type="entry name" value="DUF2092"/>
    <property type="match status" value="1"/>
</dbReference>
<gene>
    <name evidence="2" type="ORF">CEE60_12910</name>
</gene>
<evidence type="ECO:0000313" key="2">
    <source>
        <dbReference type="EMBL" id="OWQ52218.1"/>
    </source>
</evidence>
<protein>
    <recommendedName>
        <fullName evidence="4">DUF2092 domain-containing protein</fullName>
    </recommendedName>
</protein>
<dbReference type="InterPro" id="IPR019207">
    <property type="entry name" value="DUF2092"/>
</dbReference>
<sequence length="261" mass="28284">MPRTPSRLLLALVLAGPLLLSPPPLVAQTAAATIDAEAIQALTRMGTALRALPHFSLSATTSTEYVLDDGQKIALPGTVTYRVLGPDHFFAEIQSDQQHRQLFYDGKALTIYSPRLKYYATLDGLNKSSQALLSESATTYGIELPLADLFLWGTPAFPTDQFQSALLVGSARIGGEATHHYAFRQPGVDWQVWISDATHLPRQLAITSHSDPALPTYQATLNWDTRRAVTAKELAFDPKGATKIVFVPVALAAQTATDGEN</sequence>
<name>A0A246HKH0_STEMA</name>
<feature type="chain" id="PRO_5012851635" description="DUF2092 domain-containing protein" evidence="1">
    <location>
        <begin position="28"/>
        <end position="261"/>
    </location>
</feature>
<organism evidence="2 3">
    <name type="scientific">Stenotrophomonas maltophilia</name>
    <name type="common">Pseudomonas maltophilia</name>
    <name type="synonym">Xanthomonas maltophilia</name>
    <dbReference type="NCBI Taxonomy" id="40324"/>
    <lineage>
        <taxon>Bacteria</taxon>
        <taxon>Pseudomonadati</taxon>
        <taxon>Pseudomonadota</taxon>
        <taxon>Gammaproteobacteria</taxon>
        <taxon>Lysobacterales</taxon>
        <taxon>Lysobacteraceae</taxon>
        <taxon>Stenotrophomonas</taxon>
        <taxon>Stenotrophomonas maltophilia group</taxon>
    </lineage>
</organism>
<feature type="signal peptide" evidence="1">
    <location>
        <begin position="1"/>
        <end position="27"/>
    </location>
</feature>
<proteinExistence type="predicted"/>
<reference evidence="2 3" key="1">
    <citation type="submission" date="2017-06" db="EMBL/GenBank/DDBJ databases">
        <authorList>
            <person name="Kim H.J."/>
            <person name="Triplett B.A."/>
        </authorList>
    </citation>
    <scope>NUCLEOTIDE SEQUENCE [LARGE SCALE GENOMIC DNA]</scope>
    <source>
        <strain evidence="2 3">13146</strain>
    </source>
</reference>
<evidence type="ECO:0000256" key="1">
    <source>
        <dbReference type="SAM" id="SignalP"/>
    </source>
</evidence>
<accession>A0A246HKH0</accession>
<keyword evidence="1" id="KW-0732">Signal</keyword>
<dbReference type="EMBL" id="NIVS01000032">
    <property type="protein sequence ID" value="OWQ52218.1"/>
    <property type="molecule type" value="Genomic_DNA"/>
</dbReference>
<dbReference type="AlphaFoldDB" id="A0A246HKH0"/>
<evidence type="ECO:0008006" key="4">
    <source>
        <dbReference type="Google" id="ProtNLM"/>
    </source>
</evidence>
<evidence type="ECO:0000313" key="3">
    <source>
        <dbReference type="Proteomes" id="UP000198157"/>
    </source>
</evidence>